<gene>
    <name evidence="2" type="ORF">P879_10933</name>
</gene>
<dbReference type="Pfam" id="PF18139">
    <property type="entry name" value="LSDAT_euk"/>
    <property type="match status" value="1"/>
</dbReference>
<feature type="domain" description="TRPM SLOG" evidence="1">
    <location>
        <begin position="11"/>
        <end position="59"/>
    </location>
</feature>
<accession>A0A8T0DNW4</accession>
<dbReference type="AlphaFoldDB" id="A0A8T0DNW4"/>
<reference evidence="2 3" key="1">
    <citation type="submission" date="2019-07" db="EMBL/GenBank/DDBJ databases">
        <title>Annotation for the trematode Paragonimus westermani.</title>
        <authorList>
            <person name="Choi Y.-J."/>
        </authorList>
    </citation>
    <scope>NUCLEOTIDE SEQUENCE [LARGE SCALE GENOMIC DNA]</scope>
    <source>
        <strain evidence="2">180907_Pwestermani</strain>
    </source>
</reference>
<comment type="caution">
    <text evidence="2">The sequence shown here is derived from an EMBL/GenBank/DDBJ whole genome shotgun (WGS) entry which is preliminary data.</text>
</comment>
<dbReference type="GO" id="GO:0005261">
    <property type="term" value="F:monoatomic cation channel activity"/>
    <property type="evidence" value="ECO:0007669"/>
    <property type="project" value="TreeGrafter"/>
</dbReference>
<dbReference type="OrthoDB" id="301415at2759"/>
<feature type="non-terminal residue" evidence="2">
    <location>
        <position position="1"/>
    </location>
</feature>
<dbReference type="InterPro" id="IPR050927">
    <property type="entry name" value="TRPM"/>
</dbReference>
<protein>
    <recommendedName>
        <fullName evidence="1">TRPM SLOG domain-containing protein</fullName>
    </recommendedName>
</protein>
<proteinExistence type="predicted"/>
<sequence>RTSAYFSQGWKPGRQEAPLHPHHKYFLLADNGTTGKFGGELCLRRRLEQYLAQQPIDMRRYGQFFLFIYTPPVWLFVF</sequence>
<evidence type="ECO:0000313" key="2">
    <source>
        <dbReference type="EMBL" id="KAF8569423.1"/>
    </source>
</evidence>
<dbReference type="GO" id="GO:0030001">
    <property type="term" value="P:metal ion transport"/>
    <property type="evidence" value="ECO:0007669"/>
    <property type="project" value="TreeGrafter"/>
</dbReference>
<evidence type="ECO:0000313" key="3">
    <source>
        <dbReference type="Proteomes" id="UP000699462"/>
    </source>
</evidence>
<name>A0A8T0DNW4_9TREM</name>
<dbReference type="InterPro" id="IPR041491">
    <property type="entry name" value="TRPM_SLOG"/>
</dbReference>
<evidence type="ECO:0000259" key="1">
    <source>
        <dbReference type="Pfam" id="PF18139"/>
    </source>
</evidence>
<dbReference type="PANTHER" id="PTHR13800">
    <property type="entry name" value="TRANSIENT RECEPTOR POTENTIAL CATION CHANNEL, SUBFAMILY M, MEMBER 6"/>
    <property type="match status" value="1"/>
</dbReference>
<dbReference type="EMBL" id="JTDF01001873">
    <property type="protein sequence ID" value="KAF8569423.1"/>
    <property type="molecule type" value="Genomic_DNA"/>
</dbReference>
<dbReference type="Proteomes" id="UP000699462">
    <property type="component" value="Unassembled WGS sequence"/>
</dbReference>
<dbReference type="PANTHER" id="PTHR13800:SF1">
    <property type="entry name" value="TRANSIENT RECEPTOR POTENTIAL CATION CHANNEL TRPM"/>
    <property type="match status" value="1"/>
</dbReference>
<keyword evidence="3" id="KW-1185">Reference proteome</keyword>
<dbReference type="GO" id="GO:0005886">
    <property type="term" value="C:plasma membrane"/>
    <property type="evidence" value="ECO:0007669"/>
    <property type="project" value="TreeGrafter"/>
</dbReference>
<organism evidence="2 3">
    <name type="scientific">Paragonimus westermani</name>
    <dbReference type="NCBI Taxonomy" id="34504"/>
    <lineage>
        <taxon>Eukaryota</taxon>
        <taxon>Metazoa</taxon>
        <taxon>Spiralia</taxon>
        <taxon>Lophotrochozoa</taxon>
        <taxon>Platyhelminthes</taxon>
        <taxon>Trematoda</taxon>
        <taxon>Digenea</taxon>
        <taxon>Plagiorchiida</taxon>
        <taxon>Troglotremata</taxon>
        <taxon>Troglotrematidae</taxon>
        <taxon>Paragonimus</taxon>
    </lineage>
</organism>